<feature type="compositionally biased region" description="Polar residues" evidence="4">
    <location>
        <begin position="93"/>
        <end position="102"/>
    </location>
</feature>
<dbReference type="PROSITE" id="PS50294">
    <property type="entry name" value="WD_REPEATS_REGION"/>
    <property type="match status" value="1"/>
</dbReference>
<organism evidence="5 6">
    <name type="scientific">Rhodosorus marinus</name>
    <dbReference type="NCBI Taxonomy" id="101924"/>
    <lineage>
        <taxon>Eukaryota</taxon>
        <taxon>Rhodophyta</taxon>
        <taxon>Stylonematophyceae</taxon>
        <taxon>Stylonematales</taxon>
        <taxon>Stylonemataceae</taxon>
        <taxon>Rhodosorus</taxon>
    </lineage>
</organism>
<dbReference type="SMART" id="SM00320">
    <property type="entry name" value="WD40"/>
    <property type="match status" value="6"/>
</dbReference>
<dbReference type="PANTHER" id="PTHR14107:SF16">
    <property type="entry name" value="AT02583P"/>
    <property type="match status" value="1"/>
</dbReference>
<accession>A0AAV8V0E7</accession>
<feature type="compositionally biased region" description="Low complexity" evidence="4">
    <location>
        <begin position="341"/>
        <end position="357"/>
    </location>
</feature>
<dbReference type="InterPro" id="IPR036322">
    <property type="entry name" value="WD40_repeat_dom_sf"/>
</dbReference>
<reference evidence="5 6" key="1">
    <citation type="journal article" date="2023" name="Nat. Commun.">
        <title>Origin of minicircular mitochondrial genomes in red algae.</title>
        <authorList>
            <person name="Lee Y."/>
            <person name="Cho C.H."/>
            <person name="Lee Y.M."/>
            <person name="Park S.I."/>
            <person name="Yang J.H."/>
            <person name="West J.A."/>
            <person name="Bhattacharya D."/>
            <person name="Yoon H.S."/>
        </authorList>
    </citation>
    <scope>NUCLEOTIDE SEQUENCE [LARGE SCALE GENOMIC DNA]</scope>
    <source>
        <strain evidence="5 6">CCMP1338</strain>
        <tissue evidence="5">Whole cell</tissue>
    </source>
</reference>
<feature type="compositionally biased region" description="Low complexity" evidence="4">
    <location>
        <begin position="32"/>
        <end position="59"/>
    </location>
</feature>
<dbReference type="Pfam" id="PF00400">
    <property type="entry name" value="WD40"/>
    <property type="match status" value="2"/>
</dbReference>
<dbReference type="Proteomes" id="UP001157974">
    <property type="component" value="Unassembled WGS sequence"/>
</dbReference>
<dbReference type="PROSITE" id="PS50082">
    <property type="entry name" value="WD_REPEATS_2"/>
    <property type="match status" value="2"/>
</dbReference>
<evidence type="ECO:0008006" key="7">
    <source>
        <dbReference type="Google" id="ProtNLM"/>
    </source>
</evidence>
<evidence type="ECO:0000256" key="2">
    <source>
        <dbReference type="ARBA" id="ARBA00022737"/>
    </source>
</evidence>
<feature type="repeat" description="WD" evidence="3">
    <location>
        <begin position="512"/>
        <end position="549"/>
    </location>
</feature>
<dbReference type="InterPro" id="IPR015943">
    <property type="entry name" value="WD40/YVTN_repeat-like_dom_sf"/>
</dbReference>
<sequence>MSSNGVGSARVARSSFVVPGEGSYVLLSELQPTSAPSTTSGSSAGRNPASSSQSSSIGSGHYGGPLGLSNATLLGITSEHSDTSDGGPEGRNLTASSSNTSDRSGKGKQQLVKKLGLGGLQRFGGQSTSDTSASSKASKNAAIDSALSEIEKQSPRARDVQYYVAFNSMDVLCTSNSKDDEPVQSVKFRSTVTALEGSNNNKLLVGCANGEIYYYTDTAMLVAKGSNSVPLAALTLIGGGVTSSLYNKDGNLNSSRITGLKWMPGSLSKFLAVHLDGGLFVYDVRQKAAGSSKSSGTYPDWTAVHTTLMFTSTSCRRSRGEGMDDWKSSMNPNSGQPGSTSASNAVGSGAQSVSGSGPLNGSGSSGAKTNGMNGGTATGGNSSESAIRGSSHKRITAPAFQLGVHQIATFHPPRGRRSNPMMQMQIGKGGINAAAFAPDGTVSSNQVALACRDGYLRVIDFAKEHLLLCLKSYYGAILCVAWSHDGKYIATGGEDDLVTVWCPGEASIIARLEGHSSWVSSVAWDEASFSSGRYRLGSVGQDAKLALWDFAVDSLHLRSHRVSKTRSGPATKSSTASSARLLGSKISRGFRSTTGVGITSRVSGESSESTIPIPYIQKEALGRAEVPVLEPLVDHPAHNEPVTDIAFTSDAIITACAGGVARIWAKPPVASRIPFASTTGSTASESNSGGDLESLGAAMNRAELD</sequence>
<keyword evidence="1 3" id="KW-0853">WD repeat</keyword>
<feature type="compositionally biased region" description="Basic and acidic residues" evidence="4">
    <location>
        <begin position="318"/>
        <end position="327"/>
    </location>
</feature>
<evidence type="ECO:0000256" key="1">
    <source>
        <dbReference type="ARBA" id="ARBA00022574"/>
    </source>
</evidence>
<feature type="compositionally biased region" description="Low complexity" evidence="4">
    <location>
        <begin position="127"/>
        <end position="140"/>
    </location>
</feature>
<feature type="region of interest" description="Disordered" evidence="4">
    <location>
        <begin position="77"/>
        <end position="140"/>
    </location>
</feature>
<evidence type="ECO:0000256" key="3">
    <source>
        <dbReference type="PROSITE-ProRule" id="PRU00221"/>
    </source>
</evidence>
<protein>
    <recommendedName>
        <fullName evidence="7">Anaphase-promoting complex subunit 4 WD40 domain-containing protein</fullName>
    </recommendedName>
</protein>
<keyword evidence="6" id="KW-1185">Reference proteome</keyword>
<proteinExistence type="predicted"/>
<feature type="region of interest" description="Disordered" evidence="4">
    <location>
        <begin position="314"/>
        <end position="392"/>
    </location>
</feature>
<feature type="compositionally biased region" description="Polar residues" evidence="4">
    <location>
        <begin position="676"/>
        <end position="689"/>
    </location>
</feature>
<evidence type="ECO:0000256" key="4">
    <source>
        <dbReference type="SAM" id="MobiDB-lite"/>
    </source>
</evidence>
<feature type="region of interest" description="Disordered" evidence="4">
    <location>
        <begin position="29"/>
        <end position="63"/>
    </location>
</feature>
<name>A0AAV8V0E7_9RHOD</name>
<feature type="compositionally biased region" description="Polar residues" evidence="4">
    <location>
        <begin position="328"/>
        <end position="340"/>
    </location>
</feature>
<dbReference type="AlphaFoldDB" id="A0AAV8V0E7"/>
<feature type="repeat" description="WD" evidence="3">
    <location>
        <begin position="470"/>
        <end position="501"/>
    </location>
</feature>
<keyword evidence="2" id="KW-0677">Repeat</keyword>
<evidence type="ECO:0000313" key="6">
    <source>
        <dbReference type="Proteomes" id="UP001157974"/>
    </source>
</evidence>
<dbReference type="SUPFAM" id="SSF50978">
    <property type="entry name" value="WD40 repeat-like"/>
    <property type="match status" value="1"/>
</dbReference>
<feature type="region of interest" description="Disordered" evidence="4">
    <location>
        <begin position="676"/>
        <end position="705"/>
    </location>
</feature>
<dbReference type="InterPro" id="IPR051362">
    <property type="entry name" value="WD_repeat_creC_regulators"/>
</dbReference>
<comment type="caution">
    <text evidence="5">The sequence shown here is derived from an EMBL/GenBank/DDBJ whole genome shotgun (WGS) entry which is preliminary data.</text>
</comment>
<gene>
    <name evidence="5" type="ORF">NDN08_005051</name>
</gene>
<dbReference type="InterPro" id="IPR001680">
    <property type="entry name" value="WD40_rpt"/>
</dbReference>
<dbReference type="PANTHER" id="PTHR14107">
    <property type="entry name" value="WD REPEAT PROTEIN"/>
    <property type="match status" value="1"/>
</dbReference>
<dbReference type="EMBL" id="JAMWBK010000001">
    <property type="protein sequence ID" value="KAJ8908340.1"/>
    <property type="molecule type" value="Genomic_DNA"/>
</dbReference>
<evidence type="ECO:0000313" key="5">
    <source>
        <dbReference type="EMBL" id="KAJ8908340.1"/>
    </source>
</evidence>
<dbReference type="Gene3D" id="2.130.10.10">
    <property type="entry name" value="YVTN repeat-like/Quinoprotein amine dehydrogenase"/>
    <property type="match status" value="1"/>
</dbReference>